<gene>
    <name evidence="2" type="ORF">UABAM_06712</name>
</gene>
<evidence type="ECO:0000256" key="1">
    <source>
        <dbReference type="SAM" id="Phobius"/>
    </source>
</evidence>
<reference evidence="2 3" key="1">
    <citation type="submission" date="2019-08" db="EMBL/GenBank/DDBJ databases">
        <title>Complete genome sequence of Candidatus Uab amorphum.</title>
        <authorList>
            <person name="Shiratori T."/>
            <person name="Suzuki S."/>
            <person name="Kakizawa Y."/>
            <person name="Ishida K."/>
        </authorList>
    </citation>
    <scope>NUCLEOTIDE SEQUENCE [LARGE SCALE GENOMIC DNA]</scope>
    <source>
        <strain evidence="2 3">SRT547</strain>
    </source>
</reference>
<keyword evidence="1" id="KW-0812">Transmembrane</keyword>
<proteinExistence type="predicted"/>
<dbReference type="EMBL" id="AP019860">
    <property type="protein sequence ID" value="BBM88291.1"/>
    <property type="molecule type" value="Genomic_DNA"/>
</dbReference>
<evidence type="ECO:0000313" key="3">
    <source>
        <dbReference type="Proteomes" id="UP000326354"/>
    </source>
</evidence>
<sequence>MTHYKKDIQRCISDSERKQKTMNAIAKITILLMCLVVTSCSTSAYVLGYNVWHEETQIPHPYGDDNRPDHPYYSPSANNIMYAETGFGNPVLSVLTLPLGVVFGPILLISGNIAGASEPKDVKESDKITPEELIDMYDKELNAQEQAQK</sequence>
<dbReference type="AlphaFoldDB" id="A0A5S9F7F1"/>
<keyword evidence="1" id="KW-1133">Transmembrane helix</keyword>
<feature type="transmembrane region" description="Helical" evidence="1">
    <location>
        <begin position="24"/>
        <end position="47"/>
    </location>
</feature>
<organism evidence="2 3">
    <name type="scientific">Uabimicrobium amorphum</name>
    <dbReference type="NCBI Taxonomy" id="2596890"/>
    <lineage>
        <taxon>Bacteria</taxon>
        <taxon>Pseudomonadati</taxon>
        <taxon>Planctomycetota</taxon>
        <taxon>Candidatus Uabimicrobiia</taxon>
        <taxon>Candidatus Uabimicrobiales</taxon>
        <taxon>Candidatus Uabimicrobiaceae</taxon>
        <taxon>Candidatus Uabimicrobium</taxon>
    </lineage>
</organism>
<name>A0A5S9F7F1_UABAM</name>
<dbReference type="KEGG" id="uam:UABAM_06712"/>
<dbReference type="Proteomes" id="UP000326354">
    <property type="component" value="Chromosome"/>
</dbReference>
<feature type="transmembrane region" description="Helical" evidence="1">
    <location>
        <begin position="91"/>
        <end position="114"/>
    </location>
</feature>
<keyword evidence="1" id="KW-0472">Membrane</keyword>
<accession>A0A5S9F7F1</accession>
<evidence type="ECO:0000313" key="2">
    <source>
        <dbReference type="EMBL" id="BBM88291.1"/>
    </source>
</evidence>
<keyword evidence="3" id="KW-1185">Reference proteome</keyword>
<protein>
    <submittedName>
        <fullName evidence="2">Uncharacterized protein</fullName>
    </submittedName>
</protein>